<dbReference type="AlphaFoldDB" id="A0A6G0TII0"/>
<evidence type="ECO:0000256" key="1">
    <source>
        <dbReference type="SAM" id="Phobius"/>
    </source>
</evidence>
<reference evidence="2 3" key="1">
    <citation type="submission" date="2019-08" db="EMBL/GenBank/DDBJ databases">
        <title>The genome of the soybean aphid Biotype 1, its phylome, world population structure and adaptation to the North American continent.</title>
        <authorList>
            <person name="Giordano R."/>
            <person name="Donthu R.K."/>
            <person name="Hernandez A.G."/>
            <person name="Wright C.L."/>
            <person name="Zimin A.V."/>
        </authorList>
    </citation>
    <scope>NUCLEOTIDE SEQUENCE [LARGE SCALE GENOMIC DNA]</scope>
    <source>
        <tissue evidence="2">Whole aphids</tissue>
    </source>
</reference>
<evidence type="ECO:0000313" key="3">
    <source>
        <dbReference type="Proteomes" id="UP000475862"/>
    </source>
</evidence>
<proteinExistence type="predicted"/>
<gene>
    <name evidence="2" type="ORF">AGLY_010055</name>
</gene>
<feature type="non-terminal residue" evidence="2">
    <location>
        <position position="183"/>
    </location>
</feature>
<keyword evidence="1" id="KW-1133">Transmembrane helix</keyword>
<dbReference type="EMBL" id="VYZN01000039">
    <property type="protein sequence ID" value="KAE9532432.1"/>
    <property type="molecule type" value="Genomic_DNA"/>
</dbReference>
<sequence length="183" mass="21871">MFIITNIWYLYLAKDVIRLECVKNKFISHAAYLLKIEHLHHDYSLIHHKFTISVLNGSVDVPKILSNIKLRIASHSTRSHNLFYIFLYSTSYSFRSSLFTFIIINFRDVGPLETVQFFKIVLTNKRKTIMYILSSRCLTFMRFRLYMNYKLKFVISDFNSIFCNLINVYFTQKNTQLLKKFCT</sequence>
<keyword evidence="1" id="KW-0472">Membrane</keyword>
<accession>A0A6G0TII0</accession>
<feature type="transmembrane region" description="Helical" evidence="1">
    <location>
        <begin position="153"/>
        <end position="170"/>
    </location>
</feature>
<name>A0A6G0TII0_APHGL</name>
<organism evidence="2 3">
    <name type="scientific">Aphis glycines</name>
    <name type="common">Soybean aphid</name>
    <dbReference type="NCBI Taxonomy" id="307491"/>
    <lineage>
        <taxon>Eukaryota</taxon>
        <taxon>Metazoa</taxon>
        <taxon>Ecdysozoa</taxon>
        <taxon>Arthropoda</taxon>
        <taxon>Hexapoda</taxon>
        <taxon>Insecta</taxon>
        <taxon>Pterygota</taxon>
        <taxon>Neoptera</taxon>
        <taxon>Paraneoptera</taxon>
        <taxon>Hemiptera</taxon>
        <taxon>Sternorrhyncha</taxon>
        <taxon>Aphidomorpha</taxon>
        <taxon>Aphidoidea</taxon>
        <taxon>Aphididae</taxon>
        <taxon>Aphidini</taxon>
        <taxon>Aphis</taxon>
        <taxon>Aphis</taxon>
    </lineage>
</organism>
<comment type="caution">
    <text evidence="2">The sequence shown here is derived from an EMBL/GenBank/DDBJ whole genome shotgun (WGS) entry which is preliminary data.</text>
</comment>
<keyword evidence="1" id="KW-0812">Transmembrane</keyword>
<dbReference type="Proteomes" id="UP000475862">
    <property type="component" value="Unassembled WGS sequence"/>
</dbReference>
<protein>
    <submittedName>
        <fullName evidence="2">Uncharacterized protein</fullName>
    </submittedName>
</protein>
<feature type="transmembrane region" description="Helical" evidence="1">
    <location>
        <begin position="82"/>
        <end position="107"/>
    </location>
</feature>
<keyword evidence="3" id="KW-1185">Reference proteome</keyword>
<evidence type="ECO:0000313" key="2">
    <source>
        <dbReference type="EMBL" id="KAE9532432.1"/>
    </source>
</evidence>